<organism evidence="7 8">
    <name type="scientific">Aphanomyces euteiches</name>
    <dbReference type="NCBI Taxonomy" id="100861"/>
    <lineage>
        <taxon>Eukaryota</taxon>
        <taxon>Sar</taxon>
        <taxon>Stramenopiles</taxon>
        <taxon>Oomycota</taxon>
        <taxon>Saprolegniomycetes</taxon>
        <taxon>Saprolegniales</taxon>
        <taxon>Verrucalvaceae</taxon>
        <taxon>Aphanomyces</taxon>
    </lineage>
</organism>
<dbReference type="PROSITE" id="PS50178">
    <property type="entry name" value="ZF_FYVE"/>
    <property type="match status" value="1"/>
</dbReference>
<feature type="compositionally biased region" description="Low complexity" evidence="5">
    <location>
        <begin position="351"/>
        <end position="362"/>
    </location>
</feature>
<gene>
    <name evidence="7" type="ORF">Ae201684_013576</name>
</gene>
<dbReference type="CDD" id="cd00065">
    <property type="entry name" value="FYVE_like_SF"/>
    <property type="match status" value="1"/>
</dbReference>
<evidence type="ECO:0000256" key="1">
    <source>
        <dbReference type="ARBA" id="ARBA00022723"/>
    </source>
</evidence>
<evidence type="ECO:0000256" key="2">
    <source>
        <dbReference type="ARBA" id="ARBA00022771"/>
    </source>
</evidence>
<dbReference type="Gene3D" id="3.30.40.10">
    <property type="entry name" value="Zinc/RING finger domain, C3HC4 (zinc finger)"/>
    <property type="match status" value="1"/>
</dbReference>
<dbReference type="Gene3D" id="3.30.530.20">
    <property type="match status" value="1"/>
</dbReference>
<reference evidence="7 8" key="1">
    <citation type="submission" date="2019-07" db="EMBL/GenBank/DDBJ databases">
        <title>Genomics analysis of Aphanomyces spp. identifies a new class of oomycete effector associated with host adaptation.</title>
        <authorList>
            <person name="Gaulin E."/>
        </authorList>
    </citation>
    <scope>NUCLEOTIDE SEQUENCE [LARGE SCALE GENOMIC DNA]</scope>
    <source>
        <strain evidence="7 8">ATCC 201684</strain>
    </source>
</reference>
<proteinExistence type="predicted"/>
<comment type="caution">
    <text evidence="7">The sequence shown here is derived from an EMBL/GenBank/DDBJ whole genome shotgun (WGS) entry which is preliminary data.</text>
</comment>
<keyword evidence="3" id="KW-0862">Zinc</keyword>
<keyword evidence="1" id="KW-0479">Metal-binding</keyword>
<dbReference type="InterPro" id="IPR013083">
    <property type="entry name" value="Znf_RING/FYVE/PHD"/>
</dbReference>
<evidence type="ECO:0000256" key="4">
    <source>
        <dbReference type="PROSITE-ProRule" id="PRU00091"/>
    </source>
</evidence>
<dbReference type="PANTHER" id="PTHR13510">
    <property type="entry name" value="FYVE-FINGER-CONTAINING RAB5 EFFECTOR PROTEIN RABENOSYN-5-RELATED"/>
    <property type="match status" value="1"/>
</dbReference>
<evidence type="ECO:0000313" key="8">
    <source>
        <dbReference type="Proteomes" id="UP000481153"/>
    </source>
</evidence>
<dbReference type="InterPro" id="IPR023393">
    <property type="entry name" value="START-like_dom_sf"/>
</dbReference>
<dbReference type="SUPFAM" id="SSF57903">
    <property type="entry name" value="FYVE/PHD zinc finger"/>
    <property type="match status" value="1"/>
</dbReference>
<dbReference type="InterPro" id="IPR017455">
    <property type="entry name" value="Znf_FYVE-rel"/>
</dbReference>
<dbReference type="Proteomes" id="UP000481153">
    <property type="component" value="Unassembled WGS sequence"/>
</dbReference>
<accession>A0A6G0WMR7</accession>
<evidence type="ECO:0000313" key="7">
    <source>
        <dbReference type="EMBL" id="KAF0728616.1"/>
    </source>
</evidence>
<feature type="region of interest" description="Disordered" evidence="5">
    <location>
        <begin position="331"/>
        <end position="362"/>
    </location>
</feature>
<keyword evidence="2 4" id="KW-0863">Zinc-finger</keyword>
<dbReference type="GO" id="GO:0008270">
    <property type="term" value="F:zinc ion binding"/>
    <property type="evidence" value="ECO:0007669"/>
    <property type="project" value="UniProtKB-KW"/>
</dbReference>
<dbReference type="InterPro" id="IPR011011">
    <property type="entry name" value="Znf_FYVE_PHD"/>
</dbReference>
<evidence type="ECO:0000259" key="6">
    <source>
        <dbReference type="PROSITE" id="PS50178"/>
    </source>
</evidence>
<evidence type="ECO:0000256" key="3">
    <source>
        <dbReference type="ARBA" id="ARBA00022833"/>
    </source>
</evidence>
<keyword evidence="8" id="KW-1185">Reference proteome</keyword>
<dbReference type="InterPro" id="IPR052727">
    <property type="entry name" value="Rab4/Rab5_effector"/>
</dbReference>
<name>A0A6G0WMR7_9STRA</name>
<dbReference type="VEuPathDB" id="FungiDB:AeMF1_001332"/>
<feature type="domain" description="FYVE-type" evidence="6">
    <location>
        <begin position="250"/>
        <end position="313"/>
    </location>
</feature>
<protein>
    <recommendedName>
        <fullName evidence="6">FYVE-type domain-containing protein</fullName>
    </recommendedName>
</protein>
<evidence type="ECO:0000256" key="5">
    <source>
        <dbReference type="SAM" id="MobiDB-lite"/>
    </source>
</evidence>
<sequence>MKHAGIEALHPDEVNRFRAKAFEAVQTLSAFGSGNTSLEHYHSEGDCQVYHRKAAGAPFGELTSTVAVHVSFDDAHYALYNRHSKDHRTFLALHHGEDYLEGTVLNTTLTRSPDDLFQWFGVKYMKVYMPGTTMFEPRDATYFEYSMSTTDARGRRIAIFIRETHAFPTVPPYPEVSRIRFTSAQLVTEVGLERVEVVHRLCLQDVGKIPGFVVKKLILQILLLGATLPSLLQKRRLLDSTPLDGSPAPPIKDPKCVTCNAKFGAFRSAFHCAACGHAMCKSCRVLVFRALHKKSVSPVVKLCFCKKCSIEARVTRSNSVSSAASASGVVRSRSTGSVAQSRSGADELKSRSSSSDSASTISVGMPSTLSAMNGVAEMTAPPCVNEILYQMQTSLEDQKMLLQMMQMRLAEQERQRFQQLN</sequence>
<dbReference type="AlphaFoldDB" id="A0A6G0WMR7"/>
<dbReference type="EMBL" id="VJMJ01000175">
    <property type="protein sequence ID" value="KAF0728616.1"/>
    <property type="molecule type" value="Genomic_DNA"/>
</dbReference>
<dbReference type="PANTHER" id="PTHR13510:SF44">
    <property type="entry name" value="RABENOSYN-5"/>
    <property type="match status" value="1"/>
</dbReference>